<dbReference type="InterPro" id="IPR001915">
    <property type="entry name" value="Peptidase_M48"/>
</dbReference>
<evidence type="ECO:0000256" key="6">
    <source>
        <dbReference type="ARBA" id="ARBA00023049"/>
    </source>
</evidence>
<dbReference type="InParanoid" id="A0A1H9JEQ3"/>
<evidence type="ECO:0000256" key="3">
    <source>
        <dbReference type="ARBA" id="ARBA00022723"/>
    </source>
</evidence>
<reference evidence="10" key="1">
    <citation type="submission" date="2016-10" db="EMBL/GenBank/DDBJ databases">
        <authorList>
            <person name="Varghese N."/>
            <person name="Submissions S."/>
        </authorList>
    </citation>
    <scope>NUCLEOTIDE SEQUENCE [LARGE SCALE GENOMIC DNA]</scope>
    <source>
        <strain evidence="10">DSM 24740</strain>
    </source>
</reference>
<dbReference type="GO" id="GO:0004222">
    <property type="term" value="F:metalloendopeptidase activity"/>
    <property type="evidence" value="ECO:0007669"/>
    <property type="project" value="InterPro"/>
</dbReference>
<evidence type="ECO:0000256" key="1">
    <source>
        <dbReference type="ARBA" id="ARBA00001947"/>
    </source>
</evidence>
<evidence type="ECO:0000256" key="2">
    <source>
        <dbReference type="ARBA" id="ARBA00022670"/>
    </source>
</evidence>
<dbReference type="GO" id="GO:0051603">
    <property type="term" value="P:proteolysis involved in protein catabolic process"/>
    <property type="evidence" value="ECO:0007669"/>
    <property type="project" value="TreeGrafter"/>
</dbReference>
<dbReference type="Proteomes" id="UP000199021">
    <property type="component" value="Unassembled WGS sequence"/>
</dbReference>
<feature type="domain" description="Peptidase M48" evidence="8">
    <location>
        <begin position="70"/>
        <end position="246"/>
    </location>
</feature>
<keyword evidence="2 9" id="KW-0645">Protease</keyword>
<dbReference type="GO" id="GO:0016020">
    <property type="term" value="C:membrane"/>
    <property type="evidence" value="ECO:0007669"/>
    <property type="project" value="TreeGrafter"/>
</dbReference>
<evidence type="ECO:0000313" key="10">
    <source>
        <dbReference type="Proteomes" id="UP000199021"/>
    </source>
</evidence>
<sequence>MQRFISKRLPLLLVMMLAVFTLQDCSVNPVTGKKQLAFMSEEKEIALGQSYDPQVIAEMGEYQNPAMAQFLTEKGLAMARTSHRPNLPWKFTLVDSPVVNAFAVPGGFVYFTRGIMAHFNNEAQFAGVLGHEIGHVTARHTVAQQAKQTLGQVGLIGGMILSPELASQGESLMQGMQLLFLKFGRDAESQSDQLGVEYSTGIGYDAKEMAGFFGTLSRLSGGAENRVPEFMSTHPDPDNRFVRVQQLAQQYQEVDTKNTNYTVGRDSYLRMIDGMIYGEDPAQGFVEAGSFYHPGLKFQFKIPGQWTLINAPTQVQMVSPDQKSIMQMKLAQGSDQNAAAQSFVQEAGVNVVNSSQQPINGLPATTILGTVTQEAQQQGQQGQTISVLASFISYGGNTYMMLGMALQADFNRYQRDIEYSIGTFAQLTDQSKLNRQPEKIKIVSNSRSQTLQQALQADRIPTDRHEELAILNGMELSQTLPAGTLFKSLSGGDIK</sequence>
<keyword evidence="7" id="KW-0732">Signal</keyword>
<dbReference type="PANTHER" id="PTHR22726:SF1">
    <property type="entry name" value="METALLOENDOPEPTIDASE OMA1, MITOCHONDRIAL"/>
    <property type="match status" value="1"/>
</dbReference>
<dbReference type="AlphaFoldDB" id="A0A1H9JEQ3"/>
<protein>
    <submittedName>
        <fullName evidence="9">Putative Zn-dependent protease</fullName>
    </submittedName>
</protein>
<feature type="chain" id="PRO_5011559933" evidence="7">
    <location>
        <begin position="27"/>
        <end position="495"/>
    </location>
</feature>
<dbReference type="InterPro" id="IPR051156">
    <property type="entry name" value="Mito/Outer_Membr_Metalloprot"/>
</dbReference>
<dbReference type="Pfam" id="PF01435">
    <property type="entry name" value="Peptidase_M48"/>
    <property type="match status" value="1"/>
</dbReference>
<comment type="cofactor">
    <cofactor evidence="1">
        <name>Zn(2+)</name>
        <dbReference type="ChEBI" id="CHEBI:29105"/>
    </cofactor>
</comment>
<dbReference type="GO" id="GO:0046872">
    <property type="term" value="F:metal ion binding"/>
    <property type="evidence" value="ECO:0007669"/>
    <property type="project" value="UniProtKB-KW"/>
</dbReference>
<dbReference type="PANTHER" id="PTHR22726">
    <property type="entry name" value="METALLOENDOPEPTIDASE OMA1"/>
    <property type="match status" value="1"/>
</dbReference>
<dbReference type="EMBL" id="FOFB01000017">
    <property type="protein sequence ID" value="SEQ85404.1"/>
    <property type="molecule type" value="Genomic_DNA"/>
</dbReference>
<keyword evidence="6" id="KW-0482">Metalloprotease</keyword>
<keyword evidence="10" id="KW-1185">Reference proteome</keyword>
<keyword evidence="5" id="KW-0862">Zinc</keyword>
<evidence type="ECO:0000259" key="8">
    <source>
        <dbReference type="Pfam" id="PF01435"/>
    </source>
</evidence>
<keyword evidence="3" id="KW-0479">Metal-binding</keyword>
<proteinExistence type="predicted"/>
<dbReference type="CDD" id="cd07333">
    <property type="entry name" value="M48C_bepA_like"/>
    <property type="match status" value="1"/>
</dbReference>
<evidence type="ECO:0000256" key="5">
    <source>
        <dbReference type="ARBA" id="ARBA00022833"/>
    </source>
</evidence>
<dbReference type="RefSeq" id="WP_175489408.1">
    <property type="nucleotide sequence ID" value="NZ_FOFB01000017.1"/>
</dbReference>
<name>A0A1H9JEQ3_9BACT</name>
<feature type="signal peptide" evidence="7">
    <location>
        <begin position="1"/>
        <end position="26"/>
    </location>
</feature>
<evidence type="ECO:0000256" key="4">
    <source>
        <dbReference type="ARBA" id="ARBA00022801"/>
    </source>
</evidence>
<accession>A0A1H9JEQ3</accession>
<evidence type="ECO:0000256" key="7">
    <source>
        <dbReference type="SAM" id="SignalP"/>
    </source>
</evidence>
<keyword evidence="4" id="KW-0378">Hydrolase</keyword>
<organism evidence="9 10">
    <name type="scientific">Neolewinella agarilytica</name>
    <dbReference type="NCBI Taxonomy" id="478744"/>
    <lineage>
        <taxon>Bacteria</taxon>
        <taxon>Pseudomonadati</taxon>
        <taxon>Bacteroidota</taxon>
        <taxon>Saprospiria</taxon>
        <taxon>Saprospirales</taxon>
        <taxon>Lewinellaceae</taxon>
        <taxon>Neolewinella</taxon>
    </lineage>
</organism>
<dbReference type="Gene3D" id="3.30.2010.10">
    <property type="entry name" value="Metalloproteases ('zincins'), catalytic domain"/>
    <property type="match status" value="1"/>
</dbReference>
<gene>
    <name evidence="9" type="ORF">SAMN05444359_11734</name>
</gene>
<evidence type="ECO:0000313" key="9">
    <source>
        <dbReference type="EMBL" id="SEQ85404.1"/>
    </source>
</evidence>